<comment type="caution">
    <text evidence="2">The sequence shown here is derived from an EMBL/GenBank/DDBJ whole genome shotgun (WGS) entry which is preliminary data.</text>
</comment>
<keyword evidence="3" id="KW-1185">Reference proteome</keyword>
<reference evidence="2 3" key="1">
    <citation type="submission" date="2018-04" db="EMBL/GenBank/DDBJ databases">
        <title>Active sludge and wastewater microbial communities from Klosterneuburg, Austria.</title>
        <authorList>
            <person name="Wagner M."/>
        </authorList>
    </citation>
    <scope>NUCLEOTIDE SEQUENCE [LARGE SCALE GENOMIC DNA]</scope>
    <source>
        <strain evidence="2 3">Nm 57</strain>
    </source>
</reference>
<feature type="signal peptide" evidence="1">
    <location>
        <begin position="1"/>
        <end position="24"/>
    </location>
</feature>
<name>A0ABX5M532_9PROT</name>
<dbReference type="Gene3D" id="1.20.58.430">
    <property type="entry name" value="Type IV secretion system, VirB5-domain"/>
    <property type="match status" value="1"/>
</dbReference>
<organism evidence="2 3">
    <name type="scientific">Nitrosomonas eutropha</name>
    <dbReference type="NCBI Taxonomy" id="916"/>
    <lineage>
        <taxon>Bacteria</taxon>
        <taxon>Pseudomonadati</taxon>
        <taxon>Pseudomonadota</taxon>
        <taxon>Betaproteobacteria</taxon>
        <taxon>Nitrosomonadales</taxon>
        <taxon>Nitrosomonadaceae</taxon>
        <taxon>Nitrosomonas</taxon>
    </lineage>
</organism>
<gene>
    <name evidence="2" type="ORF">C8R14_12530</name>
</gene>
<dbReference type="InterPro" id="IPR023220">
    <property type="entry name" value="T4SS_VirB5-domain"/>
</dbReference>
<evidence type="ECO:0000313" key="2">
    <source>
        <dbReference type="EMBL" id="PXV79095.1"/>
    </source>
</evidence>
<dbReference type="SUPFAM" id="SSF101082">
    <property type="entry name" value="Typo IV secretion system protein TraC"/>
    <property type="match status" value="1"/>
</dbReference>
<dbReference type="RefSeq" id="WP_011630702.1">
    <property type="nucleotide sequence ID" value="NZ_QICQ01000025.1"/>
</dbReference>
<proteinExistence type="predicted"/>
<evidence type="ECO:0000313" key="3">
    <source>
        <dbReference type="Proteomes" id="UP000247780"/>
    </source>
</evidence>
<feature type="chain" id="PRO_5047112531" evidence="1">
    <location>
        <begin position="25"/>
        <end position="237"/>
    </location>
</feature>
<accession>A0ABX5M532</accession>
<dbReference type="EMBL" id="QICQ01000025">
    <property type="protein sequence ID" value="PXV79095.1"/>
    <property type="molecule type" value="Genomic_DNA"/>
</dbReference>
<sequence>MKTIKSIISGIFVAGILSMASVHAQIPVTDTAAISKSWTAHLAEIAKWAQQLKAMEQQYSQLRMQYNSITGSRGMGQLMNNVSRHVLPPDFTQSYHRLLTLGQGGASNDARIIYETIKKLDCARFQDSNAKLQCQAQAYAEPENAVFINNALKSSQERAAQLHQLVSQIDSATDLKAATDLSNRIAAEQSLLQNEQTLVNLALAQRQSQSALIIKARAEEGRRALRENTGSPFGSLR</sequence>
<dbReference type="CDD" id="cd14262">
    <property type="entry name" value="VirB5_like"/>
    <property type="match status" value="1"/>
</dbReference>
<keyword evidence="1" id="KW-0732">Signal</keyword>
<protein>
    <submittedName>
        <fullName evidence="2">Type IV secretion system protein VirB5</fullName>
    </submittedName>
</protein>
<dbReference type="Proteomes" id="UP000247780">
    <property type="component" value="Unassembled WGS sequence"/>
</dbReference>
<dbReference type="Pfam" id="PF07996">
    <property type="entry name" value="T4SS"/>
    <property type="match status" value="1"/>
</dbReference>
<evidence type="ECO:0000256" key="1">
    <source>
        <dbReference type="SAM" id="SignalP"/>
    </source>
</evidence>
<dbReference type="InterPro" id="IPR014158">
    <property type="entry name" value="T4SS_VirB5"/>
</dbReference>